<comment type="caution">
    <text evidence="4">The sequence shown here is derived from an EMBL/GenBank/DDBJ whole genome shotgun (WGS) entry which is preliminary data.</text>
</comment>
<dbReference type="PIRSF" id="PIRSF018266">
    <property type="entry name" value="FecR"/>
    <property type="match status" value="1"/>
</dbReference>
<evidence type="ECO:0000313" key="4">
    <source>
        <dbReference type="EMBL" id="MBP3192689.1"/>
    </source>
</evidence>
<dbReference type="GO" id="GO:0016989">
    <property type="term" value="F:sigma factor antagonist activity"/>
    <property type="evidence" value="ECO:0007669"/>
    <property type="project" value="TreeGrafter"/>
</dbReference>
<reference evidence="4" key="1">
    <citation type="submission" date="2021-02" db="EMBL/GenBank/DDBJ databases">
        <title>Natronogracilivirga saccharolytica gen. nov. sp. nov. a new anaerobic, haloalkiliphilic carbohydrate-fermenting bacterium from soda lake and proposing of Cyclonatronumiaceae fam. nov. in the phylum Balneolaeota.</title>
        <authorList>
            <person name="Zhilina T.N."/>
            <person name="Sorokin D.Y."/>
            <person name="Zavarzina D.G."/>
            <person name="Toshchakov S.V."/>
            <person name="Kublanov I.V."/>
        </authorList>
    </citation>
    <scope>NUCLEOTIDE SEQUENCE</scope>
    <source>
        <strain evidence="4">Z-1702</strain>
    </source>
</reference>
<keyword evidence="1" id="KW-0812">Transmembrane</keyword>
<evidence type="ECO:0000259" key="2">
    <source>
        <dbReference type="Pfam" id="PF04773"/>
    </source>
</evidence>
<organism evidence="4 5">
    <name type="scientific">Natronogracilivirga saccharolytica</name>
    <dbReference type="NCBI Taxonomy" id="2812953"/>
    <lineage>
        <taxon>Bacteria</taxon>
        <taxon>Pseudomonadati</taxon>
        <taxon>Balneolota</taxon>
        <taxon>Balneolia</taxon>
        <taxon>Balneolales</taxon>
        <taxon>Cyclonatronaceae</taxon>
        <taxon>Natronogracilivirga</taxon>
    </lineage>
</organism>
<name>A0A8J7RRX7_9BACT</name>
<dbReference type="RefSeq" id="WP_210511622.1">
    <property type="nucleotide sequence ID" value="NZ_JAFIDN010000005.1"/>
</dbReference>
<dbReference type="Gene3D" id="2.60.120.1440">
    <property type="match status" value="1"/>
</dbReference>
<evidence type="ECO:0000259" key="3">
    <source>
        <dbReference type="Pfam" id="PF16344"/>
    </source>
</evidence>
<keyword evidence="1" id="KW-0472">Membrane</keyword>
<keyword evidence="1" id="KW-1133">Transmembrane helix</keyword>
<proteinExistence type="predicted"/>
<feature type="domain" description="FecR protein" evidence="2">
    <location>
        <begin position="132"/>
        <end position="225"/>
    </location>
</feature>
<dbReference type="AlphaFoldDB" id="A0A8J7RRX7"/>
<evidence type="ECO:0000313" key="5">
    <source>
        <dbReference type="Proteomes" id="UP000673975"/>
    </source>
</evidence>
<dbReference type="Gene3D" id="3.55.50.30">
    <property type="match status" value="1"/>
</dbReference>
<gene>
    <name evidence="4" type="ORF">NATSA_08435</name>
</gene>
<accession>A0A8J7RRX7</accession>
<sequence>MKKSEHIPWSLIHKALKDSLDDREQKLLDEWLAESESNRKAFKKISLAWNVASSDLSNKFNPDEQAAWDRIVSSTDLKEFQNKEKANANARKTSVLFFIRNAAAILFLPLVITTAVLFVRYGDTMESAIVSVQTEMGQRSQFMLADSTRVWLNSDSRLTHAAGDYKGETRLQLEGEAYFESPESRAGNLVVSTSHMDVQVTGTAFNVRAYPDENSIETVLERGGVKLLNSNLNGSAEKLAALSPGQRAVYDKSNDMLEISDINTMEYTAWRNGVLVFRNATFDELANRLEMWFDVEISYDIDKFNDTEYSGTFRNRENIDQVLEAIKSTTPFEYRTENNKVIIK</sequence>
<feature type="transmembrane region" description="Helical" evidence="1">
    <location>
        <begin position="95"/>
        <end position="119"/>
    </location>
</feature>
<dbReference type="Proteomes" id="UP000673975">
    <property type="component" value="Unassembled WGS sequence"/>
</dbReference>
<dbReference type="InterPro" id="IPR032508">
    <property type="entry name" value="FecR_C"/>
</dbReference>
<evidence type="ECO:0000256" key="1">
    <source>
        <dbReference type="SAM" id="Phobius"/>
    </source>
</evidence>
<feature type="domain" description="Protein FecR C-terminal" evidence="3">
    <location>
        <begin position="275"/>
        <end position="343"/>
    </location>
</feature>
<dbReference type="InterPro" id="IPR012373">
    <property type="entry name" value="Ferrdict_sens_TM"/>
</dbReference>
<dbReference type="Pfam" id="PF16344">
    <property type="entry name" value="FecR_C"/>
    <property type="match status" value="1"/>
</dbReference>
<dbReference type="InterPro" id="IPR006860">
    <property type="entry name" value="FecR"/>
</dbReference>
<protein>
    <submittedName>
        <fullName evidence="4">DUF4974 domain-containing protein</fullName>
    </submittedName>
</protein>
<dbReference type="Pfam" id="PF04773">
    <property type="entry name" value="FecR"/>
    <property type="match status" value="1"/>
</dbReference>
<dbReference type="PANTHER" id="PTHR30273">
    <property type="entry name" value="PERIPLASMIC SIGNAL SENSOR AND SIGMA FACTOR ACTIVATOR FECR-RELATED"/>
    <property type="match status" value="1"/>
</dbReference>
<keyword evidence="5" id="KW-1185">Reference proteome</keyword>
<dbReference type="EMBL" id="JAFIDN010000005">
    <property type="protein sequence ID" value="MBP3192689.1"/>
    <property type="molecule type" value="Genomic_DNA"/>
</dbReference>
<dbReference type="PANTHER" id="PTHR30273:SF2">
    <property type="entry name" value="PROTEIN FECR"/>
    <property type="match status" value="1"/>
</dbReference>